<evidence type="ECO:0000313" key="1">
    <source>
        <dbReference type="EMBL" id="QFY62441.1"/>
    </source>
</evidence>
<dbReference type="Proteomes" id="UP000326881">
    <property type="component" value="Chromosome"/>
</dbReference>
<organism evidence="1 2">
    <name type="scientific">Rhizobium grahamii</name>
    <dbReference type="NCBI Taxonomy" id="1120045"/>
    <lineage>
        <taxon>Bacteria</taxon>
        <taxon>Pseudomonadati</taxon>
        <taxon>Pseudomonadota</taxon>
        <taxon>Alphaproteobacteria</taxon>
        <taxon>Hyphomicrobiales</taxon>
        <taxon>Rhizobiaceae</taxon>
        <taxon>Rhizobium/Agrobacterium group</taxon>
        <taxon>Rhizobium</taxon>
    </lineage>
</organism>
<name>A0A5Q0CER1_9HYPH</name>
<protein>
    <submittedName>
        <fullName evidence="1">Uncharacterized protein</fullName>
    </submittedName>
</protein>
<sequence length="103" mass="11180">MGVTVLSKADWPAYFSRLGKAVEGRTIKIEVLGEALGDQVLVRSASLIGATYEPKEDALEISVKGMTHVVDRPQKVSVQDDNGKILAIEVVDVGDRHQLMTFA</sequence>
<dbReference type="OrthoDB" id="7428502at2"/>
<proteinExistence type="predicted"/>
<accession>A0A5Q0CER1</accession>
<dbReference type="Pfam" id="PF17269">
    <property type="entry name" value="DUF5335"/>
    <property type="match status" value="1"/>
</dbReference>
<dbReference type="KEGG" id="rgr:FZ934_12165"/>
<keyword evidence="2" id="KW-1185">Reference proteome</keyword>
<gene>
    <name evidence="1" type="ORF">FZ934_12165</name>
</gene>
<dbReference type="InterPro" id="IPR035223">
    <property type="entry name" value="DUF5335"/>
</dbReference>
<dbReference type="AlphaFoldDB" id="A0A5Q0CER1"/>
<dbReference type="EMBL" id="CP043498">
    <property type="protein sequence ID" value="QFY62441.1"/>
    <property type="molecule type" value="Genomic_DNA"/>
</dbReference>
<evidence type="ECO:0000313" key="2">
    <source>
        <dbReference type="Proteomes" id="UP000326881"/>
    </source>
</evidence>
<reference evidence="1 2" key="1">
    <citation type="submission" date="2019-08" db="EMBL/GenBank/DDBJ databases">
        <title>Prosopis cineraria nodule microbiome.</title>
        <authorList>
            <person name="Ali R."/>
            <person name="Chaluvadi S.R."/>
            <person name="Wang X."/>
        </authorList>
    </citation>
    <scope>NUCLEOTIDE SEQUENCE [LARGE SCALE GENOMIC DNA]</scope>
    <source>
        <strain evidence="1 2">BG7</strain>
    </source>
</reference>